<evidence type="ECO:0000313" key="4">
    <source>
        <dbReference type="Proteomes" id="UP000697107"/>
    </source>
</evidence>
<evidence type="ECO:0000256" key="2">
    <source>
        <dbReference type="SAM" id="SignalP"/>
    </source>
</evidence>
<feature type="compositionally biased region" description="Basic residues" evidence="1">
    <location>
        <begin position="197"/>
        <end position="210"/>
    </location>
</feature>
<organism evidence="3 4">
    <name type="scientific">Phytophthora cactorum</name>
    <dbReference type="NCBI Taxonomy" id="29920"/>
    <lineage>
        <taxon>Eukaryota</taxon>
        <taxon>Sar</taxon>
        <taxon>Stramenopiles</taxon>
        <taxon>Oomycota</taxon>
        <taxon>Peronosporomycetes</taxon>
        <taxon>Peronosporales</taxon>
        <taxon>Peronosporaceae</taxon>
        <taxon>Phytophthora</taxon>
    </lineage>
</organism>
<proteinExistence type="predicted"/>
<dbReference type="AlphaFoldDB" id="A0A8T1EYM7"/>
<dbReference type="Proteomes" id="UP000697107">
    <property type="component" value="Unassembled WGS sequence"/>
</dbReference>
<dbReference type="EMBL" id="RCML01001278">
    <property type="protein sequence ID" value="KAG2963878.1"/>
    <property type="molecule type" value="Genomic_DNA"/>
</dbReference>
<feature type="signal peptide" evidence="2">
    <location>
        <begin position="1"/>
        <end position="19"/>
    </location>
</feature>
<sequence>MMFFALLSVIFLYKKVVLCFLLPGHSHNVADRVVASCRRAMRGENFYIPMELVDKVKTVKSVNAKFLDHNDPSRPFFVGWSSLLDKYFMSPPSGYTSNYLFEIDNGLCTARNTVDTADGDSITFAMVDPDNVDHIKKALPRHPIKELPAKKVKSLSAKYFSIPKEYLAYYPDVLEAIVNAATPGETTPSNATPNSSTKRKPGRPTTKKTGLKSNQPSILQLFSSAKK</sequence>
<evidence type="ECO:0000256" key="1">
    <source>
        <dbReference type="SAM" id="MobiDB-lite"/>
    </source>
</evidence>
<feature type="compositionally biased region" description="Low complexity" evidence="1">
    <location>
        <begin position="186"/>
        <end position="196"/>
    </location>
</feature>
<dbReference type="VEuPathDB" id="FungiDB:PC110_g14453"/>
<reference evidence="3" key="1">
    <citation type="submission" date="2018-10" db="EMBL/GenBank/DDBJ databases">
        <title>Effector identification in a new, highly contiguous assembly of the strawberry crown rot pathogen Phytophthora cactorum.</title>
        <authorList>
            <person name="Armitage A.D."/>
            <person name="Nellist C.F."/>
            <person name="Bates H."/>
            <person name="Vickerstaff R.J."/>
            <person name="Harrison R.J."/>
        </authorList>
    </citation>
    <scope>NUCLEOTIDE SEQUENCE</scope>
    <source>
        <strain evidence="3">P415</strain>
    </source>
</reference>
<gene>
    <name evidence="3" type="ORF">PC118_g20650</name>
</gene>
<feature type="chain" id="PRO_5035924329" evidence="2">
    <location>
        <begin position="20"/>
        <end position="227"/>
    </location>
</feature>
<protein>
    <submittedName>
        <fullName evidence="3">Uncharacterized protein</fullName>
    </submittedName>
</protein>
<comment type="caution">
    <text evidence="3">The sequence shown here is derived from an EMBL/GenBank/DDBJ whole genome shotgun (WGS) entry which is preliminary data.</text>
</comment>
<accession>A0A8T1EYM7</accession>
<name>A0A8T1EYM7_9STRA</name>
<evidence type="ECO:0000313" key="3">
    <source>
        <dbReference type="EMBL" id="KAG2963878.1"/>
    </source>
</evidence>
<feature type="region of interest" description="Disordered" evidence="1">
    <location>
        <begin position="183"/>
        <end position="217"/>
    </location>
</feature>
<keyword evidence="2" id="KW-0732">Signal</keyword>